<feature type="region of interest" description="Disordered" evidence="1">
    <location>
        <begin position="1"/>
        <end position="83"/>
    </location>
</feature>
<gene>
    <name evidence="2" type="ORF">SAMN04488098_100217</name>
</gene>
<feature type="compositionally biased region" description="Basic and acidic residues" evidence="1">
    <location>
        <begin position="1"/>
        <end position="18"/>
    </location>
</feature>
<keyword evidence="3" id="KW-1185">Reference proteome</keyword>
<dbReference type="STRING" id="426701.SAMN04488098_100217"/>
<feature type="compositionally biased region" description="Basic and acidic residues" evidence="1">
    <location>
        <begin position="39"/>
        <end position="59"/>
    </location>
</feature>
<reference evidence="3" key="1">
    <citation type="submission" date="2016-10" db="EMBL/GenBank/DDBJ databases">
        <authorList>
            <person name="Varghese N."/>
            <person name="Submissions S."/>
        </authorList>
    </citation>
    <scope>NUCLEOTIDE SEQUENCE [LARGE SCALE GENOMIC DNA]</scope>
    <source>
        <strain evidence="3">DSM 19181</strain>
    </source>
</reference>
<evidence type="ECO:0000256" key="1">
    <source>
        <dbReference type="SAM" id="MobiDB-lite"/>
    </source>
</evidence>
<sequence>MSKDNELKRPNHNERNNSGDDPAYNQVVSPDTSAPLGYIKDRPLRDKLSEEEVDRKAKGESPGNEVELDLNPNPDTESEDDTV</sequence>
<organism evidence="2 3">
    <name type="scientific">Alkalibacterium thalassium</name>
    <dbReference type="NCBI Taxonomy" id="426701"/>
    <lineage>
        <taxon>Bacteria</taxon>
        <taxon>Bacillati</taxon>
        <taxon>Bacillota</taxon>
        <taxon>Bacilli</taxon>
        <taxon>Lactobacillales</taxon>
        <taxon>Carnobacteriaceae</taxon>
        <taxon>Alkalibacterium</taxon>
    </lineage>
</organism>
<dbReference type="AlphaFoldDB" id="A0A1G8VLA1"/>
<evidence type="ECO:0000313" key="3">
    <source>
        <dbReference type="Proteomes" id="UP000199433"/>
    </source>
</evidence>
<dbReference type="Proteomes" id="UP000199433">
    <property type="component" value="Unassembled WGS sequence"/>
</dbReference>
<dbReference type="RefSeq" id="WP_091264274.1">
    <property type="nucleotide sequence ID" value="NZ_FNFK01000002.1"/>
</dbReference>
<accession>A0A1G8VLA1</accession>
<dbReference type="EMBL" id="FNFK01000002">
    <property type="protein sequence ID" value="SDJ66856.1"/>
    <property type="molecule type" value="Genomic_DNA"/>
</dbReference>
<evidence type="ECO:0000313" key="2">
    <source>
        <dbReference type="EMBL" id="SDJ66856.1"/>
    </source>
</evidence>
<dbReference type="OrthoDB" id="2167538at2"/>
<protein>
    <submittedName>
        <fullName evidence="2">Uncharacterized protein</fullName>
    </submittedName>
</protein>
<name>A0A1G8VLA1_9LACT</name>
<proteinExistence type="predicted"/>